<comment type="caution">
    <text evidence="2">The sequence shown here is derived from an EMBL/GenBank/DDBJ whole genome shotgun (WGS) entry which is preliminary data.</text>
</comment>
<proteinExistence type="predicted"/>
<sequence length="211" mass="22591">MLESAGWPFDGLRITTPTLTMRPVRDADLDALAAVFPDDAEQDPRSELIEGLSAHAQRIRLLRQGIWRNRGLWSPESWILDLSVLSAGEAVGIQTLEADGFARLRTVDTGSWLATSHRGRGIGIAMRTAVLALAFEHLGAVAAVTSAGSGNAASLGVSRHLGYRPNGVSLNDSGDRVVELTHLRLTRSEWPGVGEVQVTGLAPCLPYFGIS</sequence>
<dbReference type="PROSITE" id="PS51186">
    <property type="entry name" value="GNAT"/>
    <property type="match status" value="1"/>
</dbReference>
<keyword evidence="2" id="KW-0808">Transferase</keyword>
<dbReference type="EMBL" id="VIVQ01000002">
    <property type="protein sequence ID" value="TWE10220.1"/>
    <property type="molecule type" value="Genomic_DNA"/>
</dbReference>
<evidence type="ECO:0000259" key="1">
    <source>
        <dbReference type="PROSITE" id="PS51186"/>
    </source>
</evidence>
<dbReference type="Proteomes" id="UP000318297">
    <property type="component" value="Unassembled WGS sequence"/>
</dbReference>
<gene>
    <name evidence="2" type="ORF">BKA23_2573</name>
</gene>
<evidence type="ECO:0000313" key="3">
    <source>
        <dbReference type="Proteomes" id="UP000318297"/>
    </source>
</evidence>
<protein>
    <submittedName>
        <fullName evidence="2">RimJ/RimL family protein N-acetyltransferase</fullName>
    </submittedName>
</protein>
<organism evidence="2 3">
    <name type="scientific">Rudaeicoccus suwonensis</name>
    <dbReference type="NCBI Taxonomy" id="657409"/>
    <lineage>
        <taxon>Bacteria</taxon>
        <taxon>Bacillati</taxon>
        <taxon>Actinomycetota</taxon>
        <taxon>Actinomycetes</taxon>
        <taxon>Micrococcales</taxon>
        <taxon>Dermacoccaceae</taxon>
        <taxon>Rudaeicoccus</taxon>
    </lineage>
</organism>
<dbReference type="InterPro" id="IPR000182">
    <property type="entry name" value="GNAT_dom"/>
</dbReference>
<accession>A0A561E3P5</accession>
<dbReference type="Gene3D" id="3.40.630.30">
    <property type="match status" value="1"/>
</dbReference>
<name>A0A561E3P5_9MICO</name>
<feature type="domain" description="N-acetyltransferase" evidence="1">
    <location>
        <begin position="19"/>
        <end position="184"/>
    </location>
</feature>
<reference evidence="2 3" key="1">
    <citation type="submission" date="2019-06" db="EMBL/GenBank/DDBJ databases">
        <title>Sequencing the genomes of 1000 actinobacteria strains.</title>
        <authorList>
            <person name="Klenk H.-P."/>
        </authorList>
    </citation>
    <scope>NUCLEOTIDE SEQUENCE [LARGE SCALE GENOMIC DNA]</scope>
    <source>
        <strain evidence="2 3">DSM 19560</strain>
    </source>
</reference>
<dbReference type="RefSeq" id="WP_145229019.1">
    <property type="nucleotide sequence ID" value="NZ_VIVQ01000002.1"/>
</dbReference>
<keyword evidence="3" id="KW-1185">Reference proteome</keyword>
<dbReference type="SUPFAM" id="SSF55729">
    <property type="entry name" value="Acyl-CoA N-acyltransferases (Nat)"/>
    <property type="match status" value="1"/>
</dbReference>
<dbReference type="Pfam" id="PF13302">
    <property type="entry name" value="Acetyltransf_3"/>
    <property type="match status" value="1"/>
</dbReference>
<dbReference type="InterPro" id="IPR016181">
    <property type="entry name" value="Acyl_CoA_acyltransferase"/>
</dbReference>
<dbReference type="GO" id="GO:0016747">
    <property type="term" value="F:acyltransferase activity, transferring groups other than amino-acyl groups"/>
    <property type="evidence" value="ECO:0007669"/>
    <property type="project" value="InterPro"/>
</dbReference>
<dbReference type="AlphaFoldDB" id="A0A561E3P5"/>
<evidence type="ECO:0000313" key="2">
    <source>
        <dbReference type="EMBL" id="TWE10220.1"/>
    </source>
</evidence>
<dbReference type="OrthoDB" id="3466127at2"/>